<evidence type="ECO:0000256" key="6">
    <source>
        <dbReference type="ARBA" id="ARBA00023186"/>
    </source>
</evidence>
<dbReference type="Gene3D" id="3.50.7.10">
    <property type="entry name" value="GroEL"/>
    <property type="match status" value="1"/>
</dbReference>
<evidence type="ECO:0000313" key="13">
    <source>
        <dbReference type="Proteomes" id="UP000029713"/>
    </source>
</evidence>
<comment type="caution">
    <text evidence="12">The sequence shown here is derived from an EMBL/GenBank/DDBJ whole genome shotgun (WGS) entry which is preliminary data.</text>
</comment>
<dbReference type="AlphaFoldDB" id="A0A098Y971"/>
<feature type="binding site" evidence="9">
    <location>
        <begin position="86"/>
        <end position="90"/>
    </location>
    <ligand>
        <name>ATP</name>
        <dbReference type="ChEBI" id="CHEBI:30616"/>
    </ligand>
</feature>
<protein>
    <recommendedName>
        <fullName evidence="9">Chaperonin GroEL</fullName>
        <ecNumber evidence="9">5.6.1.7</ecNumber>
    </recommendedName>
    <alternativeName>
        <fullName evidence="9">60 kDa chaperonin</fullName>
    </alternativeName>
    <alternativeName>
        <fullName evidence="9">Chaperonin-60</fullName>
        <shortName evidence="9">Cpn60</shortName>
    </alternativeName>
</protein>
<dbReference type="PANTHER" id="PTHR45633">
    <property type="entry name" value="60 KDA HEAT SHOCK PROTEIN, MITOCHONDRIAL"/>
    <property type="match status" value="1"/>
</dbReference>
<evidence type="ECO:0000256" key="9">
    <source>
        <dbReference type="HAMAP-Rule" id="MF_00600"/>
    </source>
</evidence>
<reference evidence="12 13" key="1">
    <citation type="submission" date="2014-07" db="EMBL/GenBank/DDBJ databases">
        <title>Biosystematic studies on Modestobacter strains isolated from extreme hyper-arid desert soil and from historic building.</title>
        <authorList>
            <person name="Bukarasam K."/>
            <person name="Bull A."/>
            <person name="Girard G."/>
            <person name="van Wezel G."/>
            <person name="Goodfellow M."/>
        </authorList>
    </citation>
    <scope>NUCLEOTIDE SEQUENCE [LARGE SCALE GENOMIC DNA]</scope>
    <source>
        <strain evidence="12 13">KNN45-2b</strain>
    </source>
</reference>
<dbReference type="Pfam" id="PF00118">
    <property type="entry name" value="Cpn60_TCP1"/>
    <property type="match status" value="1"/>
</dbReference>
<evidence type="ECO:0000313" key="12">
    <source>
        <dbReference type="EMBL" id="KGH47383.1"/>
    </source>
</evidence>
<evidence type="ECO:0000256" key="11">
    <source>
        <dbReference type="RuleBase" id="RU000419"/>
    </source>
</evidence>
<dbReference type="Gene3D" id="1.10.560.10">
    <property type="entry name" value="GroEL-like equatorial domain"/>
    <property type="match status" value="1"/>
</dbReference>
<dbReference type="CDD" id="cd03344">
    <property type="entry name" value="GroEL"/>
    <property type="match status" value="1"/>
</dbReference>
<keyword evidence="9" id="KW-0963">Cytoplasm</keyword>
<dbReference type="FunFam" id="3.50.7.10:FF:000001">
    <property type="entry name" value="60 kDa chaperonin"/>
    <property type="match status" value="1"/>
</dbReference>
<dbReference type="HAMAP" id="MF_00600">
    <property type="entry name" value="CH60"/>
    <property type="match status" value="1"/>
</dbReference>
<proteinExistence type="inferred from homology"/>
<sequence length="543" mass="57032">MAKMIAFDEEARRGLERGMNTLADAVKVTLGPKGRNVVLEKKWGAPTITNDGVSIAKEIELEDPYEKIGAELVKEVAKKTDDVAGDGTTTATVLAQALVREGLRNVAAGANPMALKKGIEKAVASVSEYLLSTAKDVETKEQIAATASISAADPAIGELIAEAMDKVGKEGVITVEESNTFGLELELTEGMRFDKGHLSAYFVTDTDRMETVLDDPYILVVNSKISTVKDLLPLLEKVMQSGKPLAIIAEDVEGEALATLVVNKIRGTFKSVAVKAPGFGDRRKAMLGDIAILTGGQVISEEVGLKLDTADLSLLGRARKFVTTKDETTIIEGSGDADQIQGRVNQIRAEIEKSDSDYDREKLQERLAKLAGGVAVIKAGAATEVELKERKHRIEDAVRNAKAAVEEGIVAGGGVALAQATAVAFDKLELEGDEATGANIVRVALEAPLKQIAINAGLEGGVVAEKVRNSETGWGLNAATGEYVDLIAAGIIDPAKVTRSALQNAASIAALFLTTEAVIADKPEKNAPAMAGGGDGGMGGMDF</sequence>
<dbReference type="NCBIfam" id="TIGR02348">
    <property type="entry name" value="GroEL"/>
    <property type="match status" value="1"/>
</dbReference>
<feature type="binding site" evidence="9">
    <location>
        <position position="413"/>
    </location>
    <ligand>
        <name>ATP</name>
        <dbReference type="ChEBI" id="CHEBI:30616"/>
    </ligand>
</feature>
<dbReference type="STRING" id="1522368.IN07_07135"/>
<keyword evidence="13" id="KW-1185">Reference proteome</keyword>
<dbReference type="GO" id="GO:0005524">
    <property type="term" value="F:ATP binding"/>
    <property type="evidence" value="ECO:0007669"/>
    <property type="project" value="UniProtKB-UniRule"/>
</dbReference>
<dbReference type="NCBIfam" id="NF009489">
    <property type="entry name" value="PRK12851.1"/>
    <property type="match status" value="1"/>
</dbReference>
<accession>A0A098Y971</accession>
<dbReference type="SUPFAM" id="SSF48592">
    <property type="entry name" value="GroEL equatorial domain-like"/>
    <property type="match status" value="1"/>
</dbReference>
<dbReference type="InterPro" id="IPR027413">
    <property type="entry name" value="GROEL-like_equatorial_sf"/>
</dbReference>
<dbReference type="RefSeq" id="WP_036334655.1">
    <property type="nucleotide sequence ID" value="NZ_JPMX01000023.1"/>
</dbReference>
<dbReference type="Proteomes" id="UP000029713">
    <property type="component" value="Unassembled WGS sequence"/>
</dbReference>
<comment type="caution">
    <text evidence="9">Lacks conserved residue(s) required for the propagation of feature annotation.</text>
</comment>
<evidence type="ECO:0000256" key="5">
    <source>
        <dbReference type="ARBA" id="ARBA00022840"/>
    </source>
</evidence>
<comment type="subcellular location">
    <subcellularLocation>
        <location evidence="2">Cell surface</location>
    </subcellularLocation>
    <subcellularLocation>
        <location evidence="9">Cytoplasm</location>
    </subcellularLocation>
    <subcellularLocation>
        <location evidence="8">Secreted</location>
        <location evidence="8">Capsule</location>
    </subcellularLocation>
    <subcellularLocation>
        <location evidence="1">Secreted</location>
        <location evidence="1">Cell wall</location>
    </subcellularLocation>
</comment>
<dbReference type="SUPFAM" id="SSF52029">
    <property type="entry name" value="GroEL apical domain-like"/>
    <property type="match status" value="1"/>
</dbReference>
<dbReference type="InterPro" id="IPR027409">
    <property type="entry name" value="GroEL-like_apical_dom_sf"/>
</dbReference>
<feature type="binding site" evidence="9">
    <location>
        <begin position="477"/>
        <end position="479"/>
    </location>
    <ligand>
        <name>ATP</name>
        <dbReference type="ChEBI" id="CHEBI:30616"/>
    </ligand>
</feature>
<dbReference type="GO" id="GO:0005737">
    <property type="term" value="C:cytoplasm"/>
    <property type="evidence" value="ECO:0007669"/>
    <property type="project" value="UniProtKB-SubCell"/>
</dbReference>
<evidence type="ECO:0000256" key="8">
    <source>
        <dbReference type="ARBA" id="ARBA00025702"/>
    </source>
</evidence>
<dbReference type="NCBIfam" id="NF009487">
    <property type="entry name" value="PRK12849.1"/>
    <property type="match status" value="1"/>
</dbReference>
<keyword evidence="4 9" id="KW-0547">Nucleotide-binding</keyword>
<dbReference type="InterPro" id="IPR001844">
    <property type="entry name" value="Cpn60/GroEL"/>
</dbReference>
<feature type="binding site" evidence="9">
    <location>
        <position position="493"/>
    </location>
    <ligand>
        <name>ATP</name>
        <dbReference type="ChEBI" id="CHEBI:30616"/>
    </ligand>
</feature>
<dbReference type="NCBIfam" id="NF009488">
    <property type="entry name" value="PRK12850.1"/>
    <property type="match status" value="1"/>
</dbReference>
<evidence type="ECO:0000256" key="2">
    <source>
        <dbReference type="ARBA" id="ARBA00004241"/>
    </source>
</evidence>
<dbReference type="GO" id="GO:0009986">
    <property type="term" value="C:cell surface"/>
    <property type="evidence" value="ECO:0007669"/>
    <property type="project" value="UniProtKB-SubCell"/>
</dbReference>
<dbReference type="EC" id="5.6.1.7" evidence="9"/>
<organism evidence="12 13">
    <name type="scientific">Modestobacter caceresii</name>
    <dbReference type="NCBI Taxonomy" id="1522368"/>
    <lineage>
        <taxon>Bacteria</taxon>
        <taxon>Bacillati</taxon>
        <taxon>Actinomycetota</taxon>
        <taxon>Actinomycetes</taxon>
        <taxon>Geodermatophilales</taxon>
        <taxon>Geodermatophilaceae</taxon>
        <taxon>Modestobacter</taxon>
    </lineage>
</organism>
<dbReference type="GO" id="GO:0140662">
    <property type="term" value="F:ATP-dependent protein folding chaperone"/>
    <property type="evidence" value="ECO:0007669"/>
    <property type="project" value="InterPro"/>
</dbReference>
<comment type="similarity">
    <text evidence="3 9 10">Belongs to the chaperonin (HSP60) family.</text>
</comment>
<comment type="subunit">
    <text evidence="9 11">Forms a cylinder of 14 subunits composed of two heptameric rings stacked back-to-back. Interacts with the co-chaperonin GroES.</text>
</comment>
<keyword evidence="5 9" id="KW-0067">ATP-binding</keyword>
<name>A0A098Y971_9ACTN</name>
<dbReference type="InterPro" id="IPR002423">
    <property type="entry name" value="Cpn60/GroEL/TCP-1"/>
</dbReference>
<evidence type="ECO:0000256" key="4">
    <source>
        <dbReference type="ARBA" id="ARBA00022741"/>
    </source>
</evidence>
<dbReference type="GO" id="GO:0051082">
    <property type="term" value="F:unfolded protein binding"/>
    <property type="evidence" value="ECO:0007669"/>
    <property type="project" value="UniProtKB-UniRule"/>
</dbReference>
<gene>
    <name evidence="9" type="primary">groEL</name>
    <name evidence="9" type="synonym">groL</name>
    <name evidence="12" type="ORF">IN07_07135</name>
</gene>
<evidence type="ECO:0000256" key="7">
    <source>
        <dbReference type="ARBA" id="ARBA00023235"/>
    </source>
</evidence>
<evidence type="ECO:0000256" key="3">
    <source>
        <dbReference type="ARBA" id="ARBA00006607"/>
    </source>
</evidence>
<dbReference type="InterPro" id="IPR018370">
    <property type="entry name" value="Chaperonin_Cpn60_CS"/>
</dbReference>
<dbReference type="GO" id="GO:0016853">
    <property type="term" value="F:isomerase activity"/>
    <property type="evidence" value="ECO:0007669"/>
    <property type="project" value="UniProtKB-KW"/>
</dbReference>
<dbReference type="PRINTS" id="PR00298">
    <property type="entry name" value="CHAPERONIN60"/>
</dbReference>
<evidence type="ECO:0000256" key="1">
    <source>
        <dbReference type="ARBA" id="ARBA00004191"/>
    </source>
</evidence>
<keyword evidence="7 9" id="KW-0413">Isomerase</keyword>
<dbReference type="Gene3D" id="3.30.260.10">
    <property type="entry name" value="TCP-1-like chaperonin intermediate domain"/>
    <property type="match status" value="1"/>
</dbReference>
<evidence type="ECO:0000256" key="10">
    <source>
        <dbReference type="RuleBase" id="RU000418"/>
    </source>
</evidence>
<dbReference type="SUPFAM" id="SSF54849">
    <property type="entry name" value="GroEL-intermediate domain like"/>
    <property type="match status" value="1"/>
</dbReference>
<dbReference type="GO" id="GO:0009408">
    <property type="term" value="P:response to heat"/>
    <property type="evidence" value="ECO:0007669"/>
    <property type="project" value="UniProtKB-ARBA"/>
</dbReference>
<dbReference type="OrthoDB" id="9766614at2"/>
<dbReference type="PROSITE" id="PS00296">
    <property type="entry name" value="CHAPERONINS_CPN60"/>
    <property type="match status" value="1"/>
</dbReference>
<dbReference type="InterPro" id="IPR027410">
    <property type="entry name" value="TCP-1-like_intermed_sf"/>
</dbReference>
<feature type="binding site" evidence="9">
    <location>
        <begin position="29"/>
        <end position="32"/>
    </location>
    <ligand>
        <name>ATP</name>
        <dbReference type="ChEBI" id="CHEBI:30616"/>
    </ligand>
</feature>
<dbReference type="GO" id="GO:0042603">
    <property type="term" value="C:capsule"/>
    <property type="evidence" value="ECO:0007669"/>
    <property type="project" value="UniProtKB-SubCell"/>
</dbReference>
<comment type="function">
    <text evidence="9 11">Together with its co-chaperonin GroES, plays an essential role in assisting protein folding. The GroEL-GroES system forms a nano-cage that allows encapsulation of the non-native substrate proteins and provides a physical environment optimized to promote and accelerate protein folding.</text>
</comment>
<dbReference type="EMBL" id="JPMX01000023">
    <property type="protein sequence ID" value="KGH47383.1"/>
    <property type="molecule type" value="Genomic_DNA"/>
</dbReference>
<dbReference type="GO" id="GO:0042026">
    <property type="term" value="P:protein refolding"/>
    <property type="evidence" value="ECO:0007669"/>
    <property type="project" value="UniProtKB-UniRule"/>
</dbReference>
<keyword evidence="6 9" id="KW-0143">Chaperone</keyword>
<dbReference type="NCBIfam" id="NF000592">
    <property type="entry name" value="PRK00013.1"/>
    <property type="match status" value="1"/>
</dbReference>